<dbReference type="Proteomes" id="UP000322983">
    <property type="component" value="Chromosome"/>
</dbReference>
<keyword evidence="3" id="KW-1185">Reference proteome</keyword>
<sequence length="115" mass="13280">MRCYNDFASSQTGLPRVFTANVHVNTLFKGRFIRDVSLFIWGYERKTSVRAGVVHLNNPFSGANNFRKEEKCNAMVINLILSEGETFPFNHAEPFHDLVERFVQFPSYLLRPPLV</sequence>
<accession>A0A510E1L5</accession>
<evidence type="ECO:0000313" key="4">
    <source>
        <dbReference type="Proteomes" id="UP000325030"/>
    </source>
</evidence>
<dbReference type="EMBL" id="AP018929">
    <property type="protein sequence ID" value="BBG23637.1"/>
    <property type="molecule type" value="Genomic_DNA"/>
</dbReference>
<dbReference type="AlphaFoldDB" id="A0A510DTZ7"/>
<dbReference type="Proteomes" id="UP000325030">
    <property type="component" value="Chromosome"/>
</dbReference>
<organism evidence="1 3">
    <name type="scientific">Sulfuracidifex tepidarius</name>
    <dbReference type="NCBI Taxonomy" id="1294262"/>
    <lineage>
        <taxon>Archaea</taxon>
        <taxon>Thermoproteota</taxon>
        <taxon>Thermoprotei</taxon>
        <taxon>Sulfolobales</taxon>
        <taxon>Sulfolobaceae</taxon>
        <taxon>Sulfuracidifex</taxon>
    </lineage>
</organism>
<proteinExistence type="predicted"/>
<reference evidence="1 3" key="2">
    <citation type="journal article" date="2020" name="Int. J. Syst. Evol. Microbiol.">
        <title>Sulfuracidifex tepidarius gen. nov., sp. nov. and transfer of Sulfolobus metallicus Huber and Stetter 1992 to the genus Sulfuracidifex as Sulfuracidifex metallicus comb. nov.</title>
        <authorList>
            <person name="Itoh T."/>
            <person name="Miura T."/>
            <person name="Sakai H.D."/>
            <person name="Kato S."/>
            <person name="Ohkuma M."/>
            <person name="Takashina T."/>
        </authorList>
    </citation>
    <scope>NUCLEOTIDE SEQUENCE [LARGE SCALE GENOMIC DNA]</scope>
    <source>
        <strain evidence="1 3">IC-006</strain>
        <strain evidence="2">IC-007</strain>
    </source>
</reference>
<protein>
    <submittedName>
        <fullName evidence="1">Uncharacterized protein</fullName>
    </submittedName>
</protein>
<evidence type="ECO:0000313" key="2">
    <source>
        <dbReference type="EMBL" id="BBG26384.1"/>
    </source>
</evidence>
<accession>A0A510DTZ7</accession>
<dbReference type="EMBL" id="AP018930">
    <property type="protein sequence ID" value="BBG26384.1"/>
    <property type="molecule type" value="Genomic_DNA"/>
</dbReference>
<reference evidence="4" key="1">
    <citation type="submission" date="2018-09" db="EMBL/GenBank/DDBJ databases">
        <title>Complete Genome Sequencing of Sulfolobus sp. JCM 16834.</title>
        <authorList>
            <person name="Kato S."/>
            <person name="Itoh T."/>
            <person name="Ohkuma M."/>
        </authorList>
    </citation>
    <scope>NUCLEOTIDE SEQUENCE [LARGE SCALE GENOMIC DNA]</scope>
    <source>
        <strain evidence="4">IC-007</strain>
    </source>
</reference>
<evidence type="ECO:0000313" key="3">
    <source>
        <dbReference type="Proteomes" id="UP000322983"/>
    </source>
</evidence>
<gene>
    <name evidence="1" type="ORF">IC006_0925</name>
    <name evidence="2" type="ORF">IC007_0892</name>
</gene>
<name>A0A510DTZ7_9CREN</name>
<dbReference type="KEGG" id="step:IC006_0925"/>
<evidence type="ECO:0000313" key="1">
    <source>
        <dbReference type="EMBL" id="BBG23637.1"/>
    </source>
</evidence>